<evidence type="ECO:0000313" key="2">
    <source>
        <dbReference type="Proteomes" id="UP001500235"/>
    </source>
</evidence>
<dbReference type="EMBL" id="BAABBQ010000001">
    <property type="protein sequence ID" value="GAA4009807.1"/>
    <property type="molecule type" value="Genomic_DNA"/>
</dbReference>
<keyword evidence="2" id="KW-1185">Reference proteome</keyword>
<evidence type="ECO:0000313" key="1">
    <source>
        <dbReference type="EMBL" id="GAA4009807.1"/>
    </source>
</evidence>
<organism evidence="1 2">
    <name type="scientific">Sphingomonas swuensis</name>
    <dbReference type="NCBI Taxonomy" id="977800"/>
    <lineage>
        <taxon>Bacteria</taxon>
        <taxon>Pseudomonadati</taxon>
        <taxon>Pseudomonadota</taxon>
        <taxon>Alphaproteobacteria</taxon>
        <taxon>Sphingomonadales</taxon>
        <taxon>Sphingomonadaceae</taxon>
        <taxon>Sphingomonas</taxon>
    </lineage>
</organism>
<accession>A0ABP7SC38</accession>
<sequence length="83" mass="8381">MGPVSYVIAILGCADGGAACQQVAVAPARYESAAACEANTMNVLAGSTDLDFPTLLARCQSAKSPAAVQRVPARKSGQVVKEG</sequence>
<proteinExistence type="predicted"/>
<comment type="caution">
    <text evidence="1">The sequence shown here is derived from an EMBL/GenBank/DDBJ whole genome shotgun (WGS) entry which is preliminary data.</text>
</comment>
<protein>
    <submittedName>
        <fullName evidence="1">Uncharacterized protein</fullName>
    </submittedName>
</protein>
<dbReference type="RefSeq" id="WP_344705684.1">
    <property type="nucleotide sequence ID" value="NZ_BAABBQ010000001.1"/>
</dbReference>
<gene>
    <name evidence="1" type="ORF">GCM10022280_03560</name>
</gene>
<reference evidence="2" key="1">
    <citation type="journal article" date="2019" name="Int. J. Syst. Evol. Microbiol.">
        <title>The Global Catalogue of Microorganisms (GCM) 10K type strain sequencing project: providing services to taxonomists for standard genome sequencing and annotation.</title>
        <authorList>
            <consortium name="The Broad Institute Genomics Platform"/>
            <consortium name="The Broad Institute Genome Sequencing Center for Infectious Disease"/>
            <person name="Wu L."/>
            <person name="Ma J."/>
        </authorList>
    </citation>
    <scope>NUCLEOTIDE SEQUENCE [LARGE SCALE GENOMIC DNA]</scope>
    <source>
        <strain evidence="2">JCM 17563</strain>
    </source>
</reference>
<dbReference type="Proteomes" id="UP001500235">
    <property type="component" value="Unassembled WGS sequence"/>
</dbReference>
<name>A0ABP7SC38_9SPHN</name>